<gene>
    <name evidence="1" type="ORF">PSON_ATCC_30995.1.T0350315</name>
</gene>
<sequence length="609" mass="71466">MQQNDNKFQGFKKEYIQNCQISGRSFAKTISIKLTNNKDLIYIIDGRIIKIEELILGQGDEIKDIYLRDQVIENLEQIKYLKWIGDYGMKQKKVGKWSVIWRGSTLDIGGSYTEEGKKQGQWKEIYINYDNNVQVYEMGEYKDDMRKGVWKIIYDGQVIGGGSYDENGMKNGQWVELHKEWRRDKRDISTKGEYRNSKKIGRWDIINNKNGHLIGGGSYDEKGWKNGKWVEIQELWDSYRSVQNNGEYINGHRHGEWIIIDQENKKIGGGSYDENGMKNGEWIEIIDEWNAVREINFKGVYKNGKKIGIWHTLRHKETKFGGGQYNENGLKSGKWIELHDEWKNWEREVTYVGEYQQGIKKGRWDILLNGNQNIGGGQYDEDGLQNDKWVELCDGWEGNGGNIMQFTYCGRYFRGKKIEKWDTLDKENKIMGGGEYDENGMKNGKWIQQHRQWRKNFREITFQGEYNNGQKIGYWNSIYNCDKIVGGGLYNQKGNKDGKWIELDHFWDKEDSAITFKGEYLNGRKYGKWDIISDENYIIGGGSYDQNGMQNGPWIEIEEVRNDSQEISLRGEYNKGKKYGKWETNLMIYGNREIIETREYDENGLIIGK</sequence>
<keyword evidence="2" id="KW-1185">Reference proteome</keyword>
<evidence type="ECO:0000313" key="1">
    <source>
        <dbReference type="EMBL" id="CAD8077077.1"/>
    </source>
</evidence>
<comment type="caution">
    <text evidence="1">The sequence shown here is derived from an EMBL/GenBank/DDBJ whole genome shotgun (WGS) entry which is preliminary data.</text>
</comment>
<dbReference type="AlphaFoldDB" id="A0A8S1MA61"/>
<proteinExistence type="predicted"/>
<accession>A0A8S1MA61</accession>
<dbReference type="PANTHER" id="PTHR33706">
    <property type="entry name" value="MORN VARIANT REPEAT PROTEIN"/>
    <property type="match status" value="1"/>
</dbReference>
<dbReference type="PANTHER" id="PTHR33706:SF1">
    <property type="entry name" value="TPR REPEAT PROTEIN"/>
    <property type="match status" value="1"/>
</dbReference>
<dbReference type="OrthoDB" id="10364544at2759"/>
<protein>
    <submittedName>
        <fullName evidence="1">Uncharacterized protein</fullName>
    </submittedName>
</protein>
<evidence type="ECO:0000313" key="2">
    <source>
        <dbReference type="Proteomes" id="UP000692954"/>
    </source>
</evidence>
<organism evidence="1 2">
    <name type="scientific">Paramecium sonneborni</name>
    <dbReference type="NCBI Taxonomy" id="65129"/>
    <lineage>
        <taxon>Eukaryota</taxon>
        <taxon>Sar</taxon>
        <taxon>Alveolata</taxon>
        <taxon>Ciliophora</taxon>
        <taxon>Intramacronucleata</taxon>
        <taxon>Oligohymenophorea</taxon>
        <taxon>Peniculida</taxon>
        <taxon>Parameciidae</taxon>
        <taxon>Paramecium</taxon>
    </lineage>
</organism>
<dbReference type="EMBL" id="CAJJDN010000035">
    <property type="protein sequence ID" value="CAD8077077.1"/>
    <property type="molecule type" value="Genomic_DNA"/>
</dbReference>
<reference evidence="1" key="1">
    <citation type="submission" date="2021-01" db="EMBL/GenBank/DDBJ databases">
        <authorList>
            <consortium name="Genoscope - CEA"/>
            <person name="William W."/>
        </authorList>
    </citation>
    <scope>NUCLEOTIDE SEQUENCE</scope>
</reference>
<dbReference type="Proteomes" id="UP000692954">
    <property type="component" value="Unassembled WGS sequence"/>
</dbReference>
<name>A0A8S1MA61_9CILI</name>